<dbReference type="GO" id="GO:0042796">
    <property type="term" value="P:snRNA transcription by RNA polymerase III"/>
    <property type="evidence" value="ECO:0007669"/>
    <property type="project" value="TreeGrafter"/>
</dbReference>
<feature type="region of interest" description="Disordered" evidence="1">
    <location>
        <begin position="232"/>
        <end position="262"/>
    </location>
</feature>
<evidence type="ECO:0000313" key="2">
    <source>
        <dbReference type="EMBL" id="KAK9501329.1"/>
    </source>
</evidence>
<dbReference type="GO" id="GO:0043565">
    <property type="term" value="F:sequence-specific DNA binding"/>
    <property type="evidence" value="ECO:0007669"/>
    <property type="project" value="TreeGrafter"/>
</dbReference>
<sequence>MTASIFTGLKEDVQQLLYNFVNQKHHTFSSFSEVWKEMQFHHIYSGRPTVLEMKCFTRELLLVVKSHAMPKYTKWERSGAIFLLHALYFIQPLVQKVQIRIEQHEWQELSKFIETMQQVNEEVTFCFYKLVVNNAFDFCFTSRPYTLETMKEDESLKKNTKCNESQSNKQKKYKYDKFAMGSLLTSIGFDPNTSSERENKYNEIKVLLNQKFPEICKFEERKFAVNLLVPNNEESTGDDQIESSESVQNNSSKTTNEKKRAKKKKFNVNALSSYLPDDKIIDSSLSMPRVFTTDNDEDLDSLIDDPDLSLNS</sequence>
<dbReference type="GO" id="GO:0019185">
    <property type="term" value="C:snRNA-activating protein complex"/>
    <property type="evidence" value="ECO:0007669"/>
    <property type="project" value="TreeGrafter"/>
</dbReference>
<gene>
    <name evidence="2" type="ORF">O3M35_012065</name>
</gene>
<dbReference type="PANTHER" id="PTHR15131:SF3">
    <property type="entry name" value="SNRNA-ACTIVATING PROTEIN COMPLEX SUBUNIT 1"/>
    <property type="match status" value="1"/>
</dbReference>
<dbReference type="GO" id="GO:0042795">
    <property type="term" value="P:snRNA transcription by RNA polymerase II"/>
    <property type="evidence" value="ECO:0007669"/>
    <property type="project" value="TreeGrafter"/>
</dbReference>
<protein>
    <recommendedName>
        <fullName evidence="4">snRNA-activating protein complex subunit 1</fullName>
    </recommendedName>
</protein>
<dbReference type="Proteomes" id="UP001461498">
    <property type="component" value="Unassembled WGS sequence"/>
</dbReference>
<dbReference type="Pfam" id="PF09808">
    <property type="entry name" value="SNAPC1"/>
    <property type="match status" value="1"/>
</dbReference>
<dbReference type="AlphaFoldDB" id="A0AAW1CUL3"/>
<keyword evidence="3" id="KW-1185">Reference proteome</keyword>
<proteinExistence type="predicted"/>
<dbReference type="EMBL" id="JAPXFL010000009">
    <property type="protein sequence ID" value="KAK9501329.1"/>
    <property type="molecule type" value="Genomic_DNA"/>
</dbReference>
<evidence type="ECO:0008006" key="4">
    <source>
        <dbReference type="Google" id="ProtNLM"/>
    </source>
</evidence>
<dbReference type="InterPro" id="IPR019188">
    <property type="entry name" value="SNAPC1"/>
</dbReference>
<evidence type="ECO:0000313" key="3">
    <source>
        <dbReference type="Proteomes" id="UP001461498"/>
    </source>
</evidence>
<comment type="caution">
    <text evidence="2">The sequence shown here is derived from an EMBL/GenBank/DDBJ whole genome shotgun (WGS) entry which is preliminary data.</text>
</comment>
<name>A0AAW1CUL3_9HEMI</name>
<reference evidence="2 3" key="1">
    <citation type="submission" date="2022-12" db="EMBL/GenBank/DDBJ databases">
        <title>Chromosome-level genome assembly of true bugs.</title>
        <authorList>
            <person name="Ma L."/>
            <person name="Li H."/>
        </authorList>
    </citation>
    <scope>NUCLEOTIDE SEQUENCE [LARGE SCALE GENOMIC DNA]</scope>
    <source>
        <strain evidence="2">Lab_2022b</strain>
    </source>
</reference>
<evidence type="ECO:0000256" key="1">
    <source>
        <dbReference type="SAM" id="MobiDB-lite"/>
    </source>
</evidence>
<organism evidence="2 3">
    <name type="scientific">Rhynocoris fuscipes</name>
    <dbReference type="NCBI Taxonomy" id="488301"/>
    <lineage>
        <taxon>Eukaryota</taxon>
        <taxon>Metazoa</taxon>
        <taxon>Ecdysozoa</taxon>
        <taxon>Arthropoda</taxon>
        <taxon>Hexapoda</taxon>
        <taxon>Insecta</taxon>
        <taxon>Pterygota</taxon>
        <taxon>Neoptera</taxon>
        <taxon>Paraneoptera</taxon>
        <taxon>Hemiptera</taxon>
        <taxon>Heteroptera</taxon>
        <taxon>Panheteroptera</taxon>
        <taxon>Cimicomorpha</taxon>
        <taxon>Reduviidae</taxon>
        <taxon>Harpactorinae</taxon>
        <taxon>Harpactorini</taxon>
        <taxon>Rhynocoris</taxon>
    </lineage>
</organism>
<accession>A0AAW1CUL3</accession>
<feature type="compositionally biased region" description="Acidic residues" evidence="1">
    <location>
        <begin position="294"/>
        <end position="312"/>
    </location>
</feature>
<feature type="region of interest" description="Disordered" evidence="1">
    <location>
        <begin position="293"/>
        <end position="312"/>
    </location>
</feature>
<feature type="compositionally biased region" description="Polar residues" evidence="1">
    <location>
        <begin position="243"/>
        <end position="254"/>
    </location>
</feature>
<dbReference type="PANTHER" id="PTHR15131">
    <property type="entry name" value="SMALL NUCLEAR RNA ACTIVATING COMPLEX, POLYPEPTIDE 1"/>
    <property type="match status" value="1"/>
</dbReference>